<gene>
    <name evidence="2" type="ORF">EVAR_40882_1</name>
</gene>
<reference evidence="2 3" key="1">
    <citation type="journal article" date="2019" name="Commun. Biol.">
        <title>The bagworm genome reveals a unique fibroin gene that provides high tensile strength.</title>
        <authorList>
            <person name="Kono N."/>
            <person name="Nakamura H."/>
            <person name="Ohtoshi R."/>
            <person name="Tomita M."/>
            <person name="Numata K."/>
            <person name="Arakawa K."/>
        </authorList>
    </citation>
    <scope>NUCLEOTIDE SEQUENCE [LARGE SCALE GENOMIC DNA]</scope>
</reference>
<protein>
    <submittedName>
        <fullName evidence="2">Uncharacterized protein</fullName>
    </submittedName>
</protein>
<evidence type="ECO:0000313" key="3">
    <source>
        <dbReference type="Proteomes" id="UP000299102"/>
    </source>
</evidence>
<accession>A0A4C1X4E0</accession>
<dbReference type="Proteomes" id="UP000299102">
    <property type="component" value="Unassembled WGS sequence"/>
</dbReference>
<evidence type="ECO:0000313" key="2">
    <source>
        <dbReference type="EMBL" id="GBP58598.1"/>
    </source>
</evidence>
<keyword evidence="3" id="KW-1185">Reference proteome</keyword>
<feature type="region of interest" description="Disordered" evidence="1">
    <location>
        <begin position="98"/>
        <end position="136"/>
    </location>
</feature>
<dbReference type="AlphaFoldDB" id="A0A4C1X4E0"/>
<proteinExistence type="predicted"/>
<evidence type="ECO:0000256" key="1">
    <source>
        <dbReference type="SAM" id="MobiDB-lite"/>
    </source>
</evidence>
<dbReference type="EMBL" id="BGZK01000739">
    <property type="protein sequence ID" value="GBP58598.1"/>
    <property type="molecule type" value="Genomic_DNA"/>
</dbReference>
<organism evidence="2 3">
    <name type="scientific">Eumeta variegata</name>
    <name type="common">Bagworm moth</name>
    <name type="synonym">Eumeta japonica</name>
    <dbReference type="NCBI Taxonomy" id="151549"/>
    <lineage>
        <taxon>Eukaryota</taxon>
        <taxon>Metazoa</taxon>
        <taxon>Ecdysozoa</taxon>
        <taxon>Arthropoda</taxon>
        <taxon>Hexapoda</taxon>
        <taxon>Insecta</taxon>
        <taxon>Pterygota</taxon>
        <taxon>Neoptera</taxon>
        <taxon>Endopterygota</taxon>
        <taxon>Lepidoptera</taxon>
        <taxon>Glossata</taxon>
        <taxon>Ditrysia</taxon>
        <taxon>Tineoidea</taxon>
        <taxon>Psychidae</taxon>
        <taxon>Oiketicinae</taxon>
        <taxon>Eumeta</taxon>
    </lineage>
</organism>
<name>A0A4C1X4E0_EUMVA</name>
<comment type="caution">
    <text evidence="2">The sequence shown here is derived from an EMBL/GenBank/DDBJ whole genome shotgun (WGS) entry which is preliminary data.</text>
</comment>
<sequence length="136" mass="15395">MSKGRLKGLSCKQYITLAQYGFGIISDLHHRFGCRVHRQTFIQIASLPSFNVVDMARLIWAGARPRRHRASIRRAPRAVADRIITTLNIEEVLYKNNKMGRARPHQKKEGGAGGGSRRFVYKKKGGVQTRFESISS</sequence>